<reference evidence="1" key="1">
    <citation type="journal article" date="2015" name="Nature">
        <title>Complex archaea that bridge the gap between prokaryotes and eukaryotes.</title>
        <authorList>
            <person name="Spang A."/>
            <person name="Saw J.H."/>
            <person name="Jorgensen S.L."/>
            <person name="Zaremba-Niedzwiedzka K."/>
            <person name="Martijn J."/>
            <person name="Lind A.E."/>
            <person name="van Eijk R."/>
            <person name="Schleper C."/>
            <person name="Guy L."/>
            <person name="Ettema T.J."/>
        </authorList>
    </citation>
    <scope>NUCLEOTIDE SEQUENCE</scope>
</reference>
<accession>A0A0F9UCH2</accession>
<evidence type="ECO:0000313" key="1">
    <source>
        <dbReference type="EMBL" id="KKN51298.1"/>
    </source>
</evidence>
<dbReference type="AlphaFoldDB" id="A0A0F9UCH2"/>
<name>A0A0F9UCH2_9ZZZZ</name>
<sequence length="88" mass="10417">MNSADKQYERHFCEQTLEISRIVYVASSNESYPTAKQVMAKNEKATVEEIRNQIQENIDFLRVYLKYLVFDVEALRREITELKKAKGR</sequence>
<gene>
    <name evidence="1" type="ORF">LCGC14_0624060</name>
</gene>
<dbReference type="EMBL" id="LAZR01001069">
    <property type="protein sequence ID" value="KKN51298.1"/>
    <property type="molecule type" value="Genomic_DNA"/>
</dbReference>
<protein>
    <submittedName>
        <fullName evidence="1">Uncharacterized protein</fullName>
    </submittedName>
</protein>
<comment type="caution">
    <text evidence="1">The sequence shown here is derived from an EMBL/GenBank/DDBJ whole genome shotgun (WGS) entry which is preliminary data.</text>
</comment>
<proteinExistence type="predicted"/>
<organism evidence="1">
    <name type="scientific">marine sediment metagenome</name>
    <dbReference type="NCBI Taxonomy" id="412755"/>
    <lineage>
        <taxon>unclassified sequences</taxon>
        <taxon>metagenomes</taxon>
        <taxon>ecological metagenomes</taxon>
    </lineage>
</organism>